<evidence type="ECO:0000313" key="6">
    <source>
        <dbReference type="Proteomes" id="UP000317371"/>
    </source>
</evidence>
<protein>
    <submittedName>
        <fullName evidence="5">8-oxoguanine deaminase</fullName>
        <ecNumber evidence="5">3.5.4.32</ecNumber>
    </submittedName>
</protein>
<dbReference type="SUPFAM" id="SSF51338">
    <property type="entry name" value="Composite domain of metallo-dependent hydrolases"/>
    <property type="match status" value="1"/>
</dbReference>
<reference evidence="5 6" key="1">
    <citation type="submission" date="2019-06" db="EMBL/GenBank/DDBJ databases">
        <title>Genome sequence of Litorilinea aerophila BAA-2444.</title>
        <authorList>
            <person name="Maclea K.S."/>
            <person name="Maurais E.G."/>
            <person name="Iannazzi L.C."/>
        </authorList>
    </citation>
    <scope>NUCLEOTIDE SEQUENCE [LARGE SCALE GENOMIC DNA]</scope>
    <source>
        <strain evidence="5 6">ATCC BAA-2444</strain>
    </source>
</reference>
<feature type="domain" description="Amidohydrolase-related" evidence="4">
    <location>
        <begin position="66"/>
        <end position="435"/>
    </location>
</feature>
<dbReference type="Pfam" id="PF01979">
    <property type="entry name" value="Amidohydro_1"/>
    <property type="match status" value="1"/>
</dbReference>
<dbReference type="PANTHER" id="PTHR43794:SF11">
    <property type="entry name" value="AMIDOHYDROLASE-RELATED DOMAIN-CONTAINING PROTEIN"/>
    <property type="match status" value="1"/>
</dbReference>
<dbReference type="OrthoDB" id="9807210at2"/>
<keyword evidence="3" id="KW-0862">Zinc</keyword>
<evidence type="ECO:0000256" key="3">
    <source>
        <dbReference type="ARBA" id="ARBA00022833"/>
    </source>
</evidence>
<dbReference type="PANTHER" id="PTHR43794">
    <property type="entry name" value="AMINOHYDROLASE SSNA-RELATED"/>
    <property type="match status" value="1"/>
</dbReference>
<dbReference type="InterPro" id="IPR006680">
    <property type="entry name" value="Amidohydro-rel"/>
</dbReference>
<name>A0A540VFU5_9CHLR</name>
<dbReference type="GO" id="GO:0046872">
    <property type="term" value="F:metal ion binding"/>
    <property type="evidence" value="ECO:0007669"/>
    <property type="project" value="UniProtKB-KW"/>
</dbReference>
<organism evidence="5 6">
    <name type="scientific">Litorilinea aerophila</name>
    <dbReference type="NCBI Taxonomy" id="1204385"/>
    <lineage>
        <taxon>Bacteria</taxon>
        <taxon>Bacillati</taxon>
        <taxon>Chloroflexota</taxon>
        <taxon>Caldilineae</taxon>
        <taxon>Caldilineales</taxon>
        <taxon>Caldilineaceae</taxon>
        <taxon>Litorilinea</taxon>
    </lineage>
</organism>
<keyword evidence="6" id="KW-1185">Reference proteome</keyword>
<dbReference type="AlphaFoldDB" id="A0A540VFU5"/>
<evidence type="ECO:0000256" key="2">
    <source>
        <dbReference type="ARBA" id="ARBA00022801"/>
    </source>
</evidence>
<keyword evidence="2 5" id="KW-0378">Hydrolase</keyword>
<dbReference type="EMBL" id="VIGC01000012">
    <property type="protein sequence ID" value="TQE95635.1"/>
    <property type="molecule type" value="Genomic_DNA"/>
</dbReference>
<dbReference type="RefSeq" id="WP_141610170.1">
    <property type="nucleotide sequence ID" value="NZ_VIGC02000012.1"/>
</dbReference>
<evidence type="ECO:0000313" key="5">
    <source>
        <dbReference type="EMBL" id="TQE95635.1"/>
    </source>
</evidence>
<dbReference type="NCBIfam" id="NF006055">
    <property type="entry name" value="PRK08203.1"/>
    <property type="match status" value="1"/>
</dbReference>
<dbReference type="SUPFAM" id="SSF51556">
    <property type="entry name" value="Metallo-dependent hydrolases"/>
    <property type="match status" value="1"/>
</dbReference>
<dbReference type="GO" id="GO:0019239">
    <property type="term" value="F:deaminase activity"/>
    <property type="evidence" value="ECO:0007669"/>
    <property type="project" value="UniProtKB-ARBA"/>
</dbReference>
<evidence type="ECO:0000259" key="4">
    <source>
        <dbReference type="Pfam" id="PF01979"/>
    </source>
</evidence>
<proteinExistence type="predicted"/>
<dbReference type="CDD" id="cd01298">
    <property type="entry name" value="ATZ_TRZ_like"/>
    <property type="match status" value="1"/>
</dbReference>
<dbReference type="Proteomes" id="UP000317371">
    <property type="component" value="Unassembled WGS sequence"/>
</dbReference>
<dbReference type="FunFam" id="3.20.20.140:FF:000014">
    <property type="entry name" value="5-methylthioadenosine/S-adenosylhomocysteine deaminase"/>
    <property type="match status" value="1"/>
</dbReference>
<dbReference type="InterPro" id="IPR050287">
    <property type="entry name" value="MTA/SAH_deaminase"/>
</dbReference>
<evidence type="ECO:0000256" key="1">
    <source>
        <dbReference type="ARBA" id="ARBA00022723"/>
    </source>
</evidence>
<keyword evidence="1" id="KW-0479">Metal-binding</keyword>
<gene>
    <name evidence="5" type="ORF">FKZ61_10935</name>
</gene>
<dbReference type="InterPro" id="IPR011059">
    <property type="entry name" value="Metal-dep_hydrolase_composite"/>
</dbReference>
<dbReference type="InParanoid" id="A0A540VFU5"/>
<dbReference type="EC" id="3.5.4.32" evidence="5"/>
<comment type="caution">
    <text evidence="5">The sequence shown here is derived from an EMBL/GenBank/DDBJ whole genome shotgun (WGS) entry which is preliminary data.</text>
</comment>
<accession>A0A540VFU5</accession>
<dbReference type="Gene3D" id="3.20.20.140">
    <property type="entry name" value="Metal-dependent hydrolases"/>
    <property type="match status" value="1"/>
</dbReference>
<dbReference type="InterPro" id="IPR032466">
    <property type="entry name" value="Metal_Hydrolase"/>
</dbReference>
<sequence length="468" mass="50941">MAIKNGARTVIEHAEMLVTMDAQRREIRDGAVVIEENAIVWVGPTAQLPPELVREDARRIQARGQIVLPGFVNTHHHFYQTLTRVIPAAQDAVLFDWLKTLYPIWAELRPEDVRVSTQLALVELLLSGCTTSSDHHYLWPNGSRLDDQFEAAEQVGVRFHGARGSMSLGESQGGLPPDRVTEDEESILQDCRRVVEAYHDSRRFAMRRVVLAPCSPFSVTGELMRESAALARSFGPEANVHLHTHLAETLDEERFCLERFGQRPVEYAGALDWMGDDVWHAHCVHLNQEEIGHFARTHTGVAHCPTSNMRLASGIAPVRALCAAGVPVGLGVDGSASNDSSHMLAEVRQTLLLQRVLGDPQAMTARQALELATLGGAAVLGRDDIGALAPGMAADIIAFDLNALAYAGGAVHDPVAALVFCHPQPVTWAMVNGRLLVEGGEVRTVDLPTLVAQHNQAARALLARAGYA</sequence>
<dbReference type="Gene3D" id="2.30.40.10">
    <property type="entry name" value="Urease, subunit C, domain 1"/>
    <property type="match status" value="1"/>
</dbReference>
<dbReference type="GO" id="GO:0102127">
    <property type="term" value="F:8-oxoguanine deaminase activity"/>
    <property type="evidence" value="ECO:0007669"/>
    <property type="project" value="UniProtKB-EC"/>
</dbReference>